<dbReference type="AlphaFoldDB" id="A0AAV8Z7A6"/>
<name>A0AAV8Z7A6_9CUCU</name>
<sequence length="360" mass="38990">MVVCYQGRSQGQQYLAIAFLQLFAASRAILIEENGKDLPSNSNFDLLARIKRPQTGGGGAGCNFNGIRKGKPRTDASGRTFFDLQFVNVGYNYNYDIHCGGGGSLPGRRGRMPKYGGIRKIGVIVKCLRNNAAGPKSWKQARRVKTIGGHFQQGGQDGEHQGGNRPILSALFGNRPLQGIFSQTQTQTQTGIISDTISGLTSLLPKPQDIGQGLGEGISSFVSTLPQIGQSFQSLLPSFENFQFPSLPSFPSPMQGAQVPPTSAPGTGSVTPVGPDQVTDPDDTIYNDDIKPVHEDHDPVTDPHLTNKLPPGQYLVASHPLLGTHTQDLSDFDYLNPFKIHKQIANEVVDFLGDLFAFRR</sequence>
<dbReference type="EMBL" id="JAPWTK010000014">
    <property type="protein sequence ID" value="KAJ8959137.1"/>
    <property type="molecule type" value="Genomic_DNA"/>
</dbReference>
<evidence type="ECO:0000313" key="3">
    <source>
        <dbReference type="Proteomes" id="UP001162162"/>
    </source>
</evidence>
<evidence type="ECO:0000313" key="2">
    <source>
        <dbReference type="EMBL" id="KAJ8959137.1"/>
    </source>
</evidence>
<feature type="region of interest" description="Disordered" evidence="1">
    <location>
        <begin position="252"/>
        <end position="280"/>
    </location>
</feature>
<gene>
    <name evidence="2" type="ORF">NQ318_022396</name>
</gene>
<proteinExistence type="predicted"/>
<evidence type="ECO:0000256" key="1">
    <source>
        <dbReference type="SAM" id="MobiDB-lite"/>
    </source>
</evidence>
<feature type="compositionally biased region" description="Polar residues" evidence="1">
    <location>
        <begin position="260"/>
        <end position="270"/>
    </location>
</feature>
<dbReference type="Proteomes" id="UP001162162">
    <property type="component" value="Unassembled WGS sequence"/>
</dbReference>
<organism evidence="2 3">
    <name type="scientific">Aromia moschata</name>
    <dbReference type="NCBI Taxonomy" id="1265417"/>
    <lineage>
        <taxon>Eukaryota</taxon>
        <taxon>Metazoa</taxon>
        <taxon>Ecdysozoa</taxon>
        <taxon>Arthropoda</taxon>
        <taxon>Hexapoda</taxon>
        <taxon>Insecta</taxon>
        <taxon>Pterygota</taxon>
        <taxon>Neoptera</taxon>
        <taxon>Endopterygota</taxon>
        <taxon>Coleoptera</taxon>
        <taxon>Polyphaga</taxon>
        <taxon>Cucujiformia</taxon>
        <taxon>Chrysomeloidea</taxon>
        <taxon>Cerambycidae</taxon>
        <taxon>Cerambycinae</taxon>
        <taxon>Callichromatini</taxon>
        <taxon>Aromia</taxon>
    </lineage>
</organism>
<keyword evidence="3" id="KW-1185">Reference proteome</keyword>
<reference evidence="2" key="1">
    <citation type="journal article" date="2023" name="Insect Mol. Biol.">
        <title>Genome sequencing provides insights into the evolution of gene families encoding plant cell wall-degrading enzymes in longhorned beetles.</title>
        <authorList>
            <person name="Shin N.R."/>
            <person name="Okamura Y."/>
            <person name="Kirsch R."/>
            <person name="Pauchet Y."/>
        </authorList>
    </citation>
    <scope>NUCLEOTIDE SEQUENCE</scope>
    <source>
        <strain evidence="2">AMC_N1</strain>
    </source>
</reference>
<comment type="caution">
    <text evidence="2">The sequence shown here is derived from an EMBL/GenBank/DDBJ whole genome shotgun (WGS) entry which is preliminary data.</text>
</comment>
<accession>A0AAV8Z7A6</accession>
<protein>
    <submittedName>
        <fullName evidence="2">Uncharacterized protein</fullName>
    </submittedName>
</protein>